<reference evidence="6 7" key="1">
    <citation type="submission" date="2018-08" db="EMBL/GenBank/DDBJ databases">
        <title>Recombination of ecologically and evolutionarily significant loci maintains genetic cohesion in the Pseudomonas syringae species complex.</title>
        <authorList>
            <person name="Dillon M."/>
            <person name="Thakur S."/>
            <person name="Almeida R.N.D."/>
            <person name="Weir B.S."/>
            <person name="Guttman D.S."/>
        </authorList>
    </citation>
    <scope>NUCLEOTIDE SEQUENCE [LARGE SCALE GENOMIC DNA]</scope>
    <source>
        <strain evidence="6 7">ICMP 13786</strain>
    </source>
</reference>
<dbReference type="CDD" id="cd07112">
    <property type="entry name" value="ALDH_GABALDH-PuuC"/>
    <property type="match status" value="1"/>
</dbReference>
<feature type="active site" evidence="3">
    <location>
        <position position="275"/>
    </location>
</feature>
<dbReference type="InterPro" id="IPR029510">
    <property type="entry name" value="Ald_DH_CS_GLU"/>
</dbReference>
<dbReference type="Gene3D" id="3.40.605.10">
    <property type="entry name" value="Aldehyde Dehydrogenase, Chain A, domain 1"/>
    <property type="match status" value="1"/>
</dbReference>
<dbReference type="PROSITE" id="PS00070">
    <property type="entry name" value="ALDEHYDE_DEHYDR_CYS"/>
    <property type="match status" value="1"/>
</dbReference>
<protein>
    <submittedName>
        <fullName evidence="6">Aldehyde dehydrogenase</fullName>
    </submittedName>
</protein>
<dbReference type="Gene3D" id="3.40.309.10">
    <property type="entry name" value="Aldehyde Dehydrogenase, Chain A, domain 2"/>
    <property type="match status" value="1"/>
</dbReference>
<dbReference type="Proteomes" id="UP000268636">
    <property type="component" value="Unassembled WGS sequence"/>
</dbReference>
<comment type="caution">
    <text evidence="6">The sequence shown here is derived from an EMBL/GenBank/DDBJ whole genome shotgun (WGS) entry which is preliminary data.</text>
</comment>
<dbReference type="FunFam" id="3.40.605.10:FF:000001">
    <property type="entry name" value="Aldehyde dehydrogenase 1"/>
    <property type="match status" value="1"/>
</dbReference>
<organism evidence="6 7">
    <name type="scientific">Pseudomonas savastanoi pv. nerii</name>
    <dbReference type="NCBI Taxonomy" id="360921"/>
    <lineage>
        <taxon>Bacteria</taxon>
        <taxon>Pseudomonadati</taxon>
        <taxon>Pseudomonadota</taxon>
        <taxon>Gammaproteobacteria</taxon>
        <taxon>Pseudomonadales</taxon>
        <taxon>Pseudomonadaceae</taxon>
        <taxon>Pseudomonas</taxon>
    </lineage>
</organism>
<gene>
    <name evidence="6" type="ORF">ALP42_100049</name>
</gene>
<sequence length="505" mass="54040">MQQEEDMQMTTLTRADWEQRAQHLKIEGRAFIQGEYTAASSGETFDCISPVDGRMLAKVASCDTADAQRAVDSARSAFNSGAWSRLAPAKRKETMIRFAGLLKQNAEELALLETLDMGKPIGDSFGVDIPGAARALSWSGEAIDKLYDEVAATPHDQLGLVTREPVGVVAAIVPWNFPLMMACWKLGPALSTGNSVILKPSEKSPLTAIRIAQLAIEAGIPAGVLNVLPGYGHTVGKALALHMDVDTVVFTGSSKIARQLMIYAGESNMKRVWLEAGGKSPNIVFADAPDLQAAADAAASAIAFNQGEVCTAGSRLLVERSIKERFLPMVLEALATWKPGNPLDPATNVGALVDTQQMNTVLSYIEAGHTEGARLVAGGKRILQETGGTYVEPTIFDGVNNAMKIAQEEIFGPVLSVLTFDSDEEAIQIANDTPYGLAAAVWTANISRAHLTAKALRAGSVWVNQYDGGDMTAPFGGFKQSGNGRDKSLHAFDKYTELKSTWIKL</sequence>
<dbReference type="InterPro" id="IPR016162">
    <property type="entry name" value="Ald_DH_N"/>
</dbReference>
<dbReference type="EMBL" id="RBTN01000382">
    <property type="protein sequence ID" value="RMT66548.1"/>
    <property type="molecule type" value="Genomic_DNA"/>
</dbReference>
<dbReference type="InterPro" id="IPR016163">
    <property type="entry name" value="Ald_DH_C"/>
</dbReference>
<keyword evidence="2 4" id="KW-0560">Oxidoreductase</keyword>
<dbReference type="SUPFAM" id="SSF53720">
    <property type="entry name" value="ALDH-like"/>
    <property type="match status" value="1"/>
</dbReference>
<evidence type="ECO:0000256" key="2">
    <source>
        <dbReference type="ARBA" id="ARBA00023002"/>
    </source>
</evidence>
<evidence type="ECO:0000313" key="6">
    <source>
        <dbReference type="EMBL" id="RMT66548.1"/>
    </source>
</evidence>
<dbReference type="InterPro" id="IPR016160">
    <property type="entry name" value="Ald_DH_CS_CYS"/>
</dbReference>
<proteinExistence type="inferred from homology"/>
<dbReference type="InterPro" id="IPR016161">
    <property type="entry name" value="Ald_DH/histidinol_DH"/>
</dbReference>
<evidence type="ECO:0000256" key="1">
    <source>
        <dbReference type="ARBA" id="ARBA00009986"/>
    </source>
</evidence>
<dbReference type="FunFam" id="3.40.309.10:FF:000012">
    <property type="entry name" value="Betaine aldehyde dehydrogenase"/>
    <property type="match status" value="1"/>
</dbReference>
<name>A0AB74B8L1_PSESS</name>
<evidence type="ECO:0000313" key="7">
    <source>
        <dbReference type="Proteomes" id="UP000268636"/>
    </source>
</evidence>
<dbReference type="GO" id="GO:0004030">
    <property type="term" value="F:aldehyde dehydrogenase [NAD(P)+] activity"/>
    <property type="evidence" value="ECO:0007669"/>
    <property type="project" value="UniProtKB-ARBA"/>
</dbReference>
<dbReference type="Pfam" id="PF00171">
    <property type="entry name" value="Aldedh"/>
    <property type="match status" value="1"/>
</dbReference>
<accession>A0AB74B8L1</accession>
<evidence type="ECO:0000259" key="5">
    <source>
        <dbReference type="Pfam" id="PF00171"/>
    </source>
</evidence>
<dbReference type="InterPro" id="IPR015590">
    <property type="entry name" value="Aldehyde_DH_dom"/>
</dbReference>
<feature type="domain" description="Aldehyde dehydrogenase" evidence="5">
    <location>
        <begin position="38"/>
        <end position="500"/>
    </location>
</feature>
<comment type="similarity">
    <text evidence="1 4">Belongs to the aldehyde dehydrogenase family.</text>
</comment>
<evidence type="ECO:0000256" key="4">
    <source>
        <dbReference type="RuleBase" id="RU003345"/>
    </source>
</evidence>
<dbReference type="PROSITE" id="PS00687">
    <property type="entry name" value="ALDEHYDE_DEHYDR_GLU"/>
    <property type="match status" value="1"/>
</dbReference>
<dbReference type="PANTHER" id="PTHR11699">
    <property type="entry name" value="ALDEHYDE DEHYDROGENASE-RELATED"/>
    <property type="match status" value="1"/>
</dbReference>
<dbReference type="AlphaFoldDB" id="A0AB74B8L1"/>
<evidence type="ECO:0000256" key="3">
    <source>
        <dbReference type="PROSITE-ProRule" id="PRU10007"/>
    </source>
</evidence>